<keyword evidence="2" id="KW-1133">Transmembrane helix</keyword>
<dbReference type="PANTHER" id="PTHR37846">
    <property type="entry name" value="YALI0B21296P"/>
    <property type="match status" value="1"/>
</dbReference>
<feature type="transmembrane region" description="Helical" evidence="2">
    <location>
        <begin position="171"/>
        <end position="189"/>
    </location>
</feature>
<dbReference type="Pfam" id="PF24841">
    <property type="entry name" value="DUF7719"/>
    <property type="match status" value="1"/>
</dbReference>
<evidence type="ECO:0000256" key="1">
    <source>
        <dbReference type="SAM" id="MobiDB-lite"/>
    </source>
</evidence>
<accession>A0A2N6NCJ7</accession>
<evidence type="ECO:0000259" key="3">
    <source>
        <dbReference type="Pfam" id="PF24841"/>
    </source>
</evidence>
<name>A0A2N6NCJ7_BEABA</name>
<sequence length="444" mass="48610">MARPRKQRTPSATTTTTTTQPPPLAHPDRSKAPSIDDQTLYKIAEQRQLFQQAAARELKSNVAVKKIRLGNHDDVSSSDDDDDTENEVPTLSPGAERILEAMLWTTSLAMLHFTFDVLVQHQYGTAIAWRQVGHRTMSAWAVFLMLFYALHPRKSDQTLLPGLAARYQAPLRQAIFFAISVVSGCYLIYVTNMKGYLATQQRAPPLGCLWIWAVMELELLWATLIGLYPDVSAADVGCGSSVRIAAACEAIAASIDSVSASSRADIRPSSACSLDAIILSCRNCTRAVSASRCRASSNAFVLTPNHATATDGRPPCHVPGISDHETPTALGEGSARDSTSLTMSSRRCSRFNKSSMTNANMCCSARCAGGGARSSPVRRCRSHSALLFSSRLPRFVSRSSLARNNDSCVLMRSDSHVDSVLYQDRLVLTRRYSVLLLCRYRTRA</sequence>
<feature type="compositionally biased region" description="Low complexity" evidence="1">
    <location>
        <begin position="9"/>
        <end position="19"/>
    </location>
</feature>
<evidence type="ECO:0000313" key="5">
    <source>
        <dbReference type="Proteomes" id="UP000235728"/>
    </source>
</evidence>
<dbReference type="AlphaFoldDB" id="A0A2N6NCJ7"/>
<dbReference type="InterPro" id="IPR056136">
    <property type="entry name" value="DUF7719"/>
</dbReference>
<feature type="region of interest" description="Disordered" evidence="1">
    <location>
        <begin position="1"/>
        <end position="37"/>
    </location>
</feature>
<protein>
    <recommendedName>
        <fullName evidence="3">DUF7719 domain-containing protein</fullName>
    </recommendedName>
</protein>
<reference evidence="4 5" key="1">
    <citation type="journal article" date="2016" name="Appl. Microbiol. Biotechnol.">
        <title>Characterization of T-DNA insertion mutants with decreased virulence in the entomopathogenic fungus Beauveria bassiana JEF-007.</title>
        <authorList>
            <person name="Kim S."/>
            <person name="Lee S.J."/>
            <person name="Nai Y.S."/>
            <person name="Yu J.S."/>
            <person name="Lee M.R."/>
            <person name="Yang Y.T."/>
            <person name="Kim J.S."/>
        </authorList>
    </citation>
    <scope>NUCLEOTIDE SEQUENCE [LARGE SCALE GENOMIC DNA]</scope>
    <source>
        <strain evidence="4 5">JEF-007</strain>
    </source>
</reference>
<keyword evidence="2" id="KW-0472">Membrane</keyword>
<proteinExistence type="predicted"/>
<feature type="compositionally biased region" description="Acidic residues" evidence="1">
    <location>
        <begin position="76"/>
        <end position="86"/>
    </location>
</feature>
<evidence type="ECO:0000256" key="2">
    <source>
        <dbReference type="SAM" id="Phobius"/>
    </source>
</evidence>
<comment type="caution">
    <text evidence="4">The sequence shown here is derived from an EMBL/GenBank/DDBJ whole genome shotgun (WGS) entry which is preliminary data.</text>
</comment>
<keyword evidence="2" id="KW-0812">Transmembrane</keyword>
<gene>
    <name evidence="4" type="ORF">BM221_009180</name>
</gene>
<feature type="domain" description="DUF7719" evidence="3">
    <location>
        <begin position="172"/>
        <end position="224"/>
    </location>
</feature>
<feature type="transmembrane region" description="Helical" evidence="2">
    <location>
        <begin position="132"/>
        <end position="151"/>
    </location>
</feature>
<evidence type="ECO:0000313" key="4">
    <source>
        <dbReference type="EMBL" id="PMB64993.1"/>
    </source>
</evidence>
<dbReference type="EMBL" id="MRVG01000011">
    <property type="protein sequence ID" value="PMB64993.1"/>
    <property type="molecule type" value="Genomic_DNA"/>
</dbReference>
<dbReference type="Proteomes" id="UP000235728">
    <property type="component" value="Unassembled WGS sequence"/>
</dbReference>
<organism evidence="4 5">
    <name type="scientific">Beauveria bassiana</name>
    <name type="common">White muscardine disease fungus</name>
    <name type="synonym">Tritirachium shiotae</name>
    <dbReference type="NCBI Taxonomy" id="176275"/>
    <lineage>
        <taxon>Eukaryota</taxon>
        <taxon>Fungi</taxon>
        <taxon>Dikarya</taxon>
        <taxon>Ascomycota</taxon>
        <taxon>Pezizomycotina</taxon>
        <taxon>Sordariomycetes</taxon>
        <taxon>Hypocreomycetidae</taxon>
        <taxon>Hypocreales</taxon>
        <taxon>Cordycipitaceae</taxon>
        <taxon>Beauveria</taxon>
    </lineage>
</organism>
<feature type="transmembrane region" description="Helical" evidence="2">
    <location>
        <begin position="209"/>
        <end position="228"/>
    </location>
</feature>
<dbReference type="PANTHER" id="PTHR37846:SF1">
    <property type="entry name" value="DEACETYLASE-LIKE PROTEIN"/>
    <property type="match status" value="1"/>
</dbReference>
<feature type="region of interest" description="Disordered" evidence="1">
    <location>
        <begin position="72"/>
        <end position="91"/>
    </location>
</feature>